<dbReference type="OrthoDB" id="9800897at2"/>
<dbReference type="EMBL" id="SSMD01000003">
    <property type="protein sequence ID" value="THD75047.1"/>
    <property type="molecule type" value="Genomic_DNA"/>
</dbReference>
<dbReference type="SUPFAM" id="SSF52172">
    <property type="entry name" value="CheY-like"/>
    <property type="match status" value="1"/>
</dbReference>
<dbReference type="Proteomes" id="UP000306113">
    <property type="component" value="Unassembled WGS sequence"/>
</dbReference>
<dbReference type="RefSeq" id="WP_136338904.1">
    <property type="nucleotide sequence ID" value="NZ_SSMD01000003.1"/>
</dbReference>
<sequence length="129" mass="14476">MEDLKRILHVDDDEDIRVIVKMALELIGQFEVAQFSSGPEALAGIGDFQPQMFLLDVMMPEMTGEETWHNLADMPGLAKVPAIFLTAKAEESFAQRLLSKGCLAVITKPFDPVDLCSRLQQHWAEFNAR</sequence>
<dbReference type="SMART" id="SM00448">
    <property type="entry name" value="REC"/>
    <property type="match status" value="1"/>
</dbReference>
<dbReference type="Pfam" id="PF00072">
    <property type="entry name" value="Response_reg"/>
    <property type="match status" value="1"/>
</dbReference>
<dbReference type="GO" id="GO:0000160">
    <property type="term" value="P:phosphorelay signal transduction system"/>
    <property type="evidence" value="ECO:0007669"/>
    <property type="project" value="InterPro"/>
</dbReference>
<gene>
    <name evidence="4" type="ORF">E7681_08860</name>
</gene>
<dbReference type="InterPro" id="IPR050595">
    <property type="entry name" value="Bact_response_regulator"/>
</dbReference>
<dbReference type="PANTHER" id="PTHR44591">
    <property type="entry name" value="STRESS RESPONSE REGULATOR PROTEIN 1"/>
    <property type="match status" value="1"/>
</dbReference>
<reference evidence="4 5" key="1">
    <citation type="submission" date="2019-04" db="EMBL/GenBank/DDBJ databases">
        <title>Draft genome sequence of Youngimonas vesicularis.</title>
        <authorList>
            <person name="Hameed A."/>
        </authorList>
    </citation>
    <scope>NUCLEOTIDE SEQUENCE [LARGE SCALE GENOMIC DNA]</scope>
    <source>
        <strain evidence="4 5">CC-AMW-E</strain>
    </source>
</reference>
<keyword evidence="5" id="KW-1185">Reference proteome</keyword>
<name>A0A4S3MAN2_9RHOB</name>
<protein>
    <submittedName>
        <fullName evidence="4">Response regulator</fullName>
    </submittedName>
</protein>
<evidence type="ECO:0000256" key="1">
    <source>
        <dbReference type="ARBA" id="ARBA00022553"/>
    </source>
</evidence>
<evidence type="ECO:0000313" key="5">
    <source>
        <dbReference type="Proteomes" id="UP000306113"/>
    </source>
</evidence>
<keyword evidence="1 2" id="KW-0597">Phosphoprotein</keyword>
<evidence type="ECO:0000256" key="2">
    <source>
        <dbReference type="PROSITE-ProRule" id="PRU00169"/>
    </source>
</evidence>
<accession>A0A4S3MAN2</accession>
<dbReference type="PROSITE" id="PS50110">
    <property type="entry name" value="RESPONSE_REGULATORY"/>
    <property type="match status" value="1"/>
</dbReference>
<evidence type="ECO:0000313" key="4">
    <source>
        <dbReference type="EMBL" id="THD75047.1"/>
    </source>
</evidence>
<dbReference type="PANTHER" id="PTHR44591:SF3">
    <property type="entry name" value="RESPONSE REGULATORY DOMAIN-CONTAINING PROTEIN"/>
    <property type="match status" value="1"/>
</dbReference>
<dbReference type="Gene3D" id="3.40.50.2300">
    <property type="match status" value="1"/>
</dbReference>
<comment type="caution">
    <text evidence="4">The sequence shown here is derived from an EMBL/GenBank/DDBJ whole genome shotgun (WGS) entry which is preliminary data.</text>
</comment>
<feature type="modified residue" description="4-aspartylphosphate" evidence="2">
    <location>
        <position position="56"/>
    </location>
</feature>
<feature type="domain" description="Response regulatory" evidence="3">
    <location>
        <begin position="6"/>
        <end position="123"/>
    </location>
</feature>
<dbReference type="AlphaFoldDB" id="A0A4S3MAN2"/>
<dbReference type="InterPro" id="IPR001789">
    <property type="entry name" value="Sig_transdc_resp-reg_receiver"/>
</dbReference>
<proteinExistence type="predicted"/>
<evidence type="ECO:0000259" key="3">
    <source>
        <dbReference type="PROSITE" id="PS50110"/>
    </source>
</evidence>
<organism evidence="4 5">
    <name type="scientific">Thalassobius vesicularis</name>
    <dbReference type="NCBI Taxonomy" id="1294297"/>
    <lineage>
        <taxon>Bacteria</taxon>
        <taxon>Pseudomonadati</taxon>
        <taxon>Pseudomonadota</taxon>
        <taxon>Alphaproteobacteria</taxon>
        <taxon>Rhodobacterales</taxon>
        <taxon>Roseobacteraceae</taxon>
        <taxon>Thalassovita</taxon>
    </lineage>
</organism>
<dbReference type="InterPro" id="IPR011006">
    <property type="entry name" value="CheY-like_superfamily"/>
</dbReference>